<feature type="compositionally biased region" description="Basic residues" evidence="5">
    <location>
        <begin position="1"/>
        <end position="16"/>
    </location>
</feature>
<feature type="domain" description="MYND-type" evidence="6">
    <location>
        <begin position="660"/>
        <end position="699"/>
    </location>
</feature>
<organism evidence="7 8">
    <name type="scientific">Botryobasidium botryosum (strain FD-172 SS1)</name>
    <dbReference type="NCBI Taxonomy" id="930990"/>
    <lineage>
        <taxon>Eukaryota</taxon>
        <taxon>Fungi</taxon>
        <taxon>Dikarya</taxon>
        <taxon>Basidiomycota</taxon>
        <taxon>Agaricomycotina</taxon>
        <taxon>Agaricomycetes</taxon>
        <taxon>Cantharellales</taxon>
        <taxon>Botryobasidiaceae</taxon>
        <taxon>Botryobasidium</taxon>
    </lineage>
</organism>
<evidence type="ECO:0000313" key="8">
    <source>
        <dbReference type="Proteomes" id="UP000027195"/>
    </source>
</evidence>
<dbReference type="EMBL" id="KL198018">
    <property type="protein sequence ID" value="KDQ20231.1"/>
    <property type="molecule type" value="Genomic_DNA"/>
</dbReference>
<dbReference type="SUPFAM" id="SSF48371">
    <property type="entry name" value="ARM repeat"/>
    <property type="match status" value="1"/>
</dbReference>
<dbReference type="InterPro" id="IPR002893">
    <property type="entry name" value="Znf_MYND"/>
</dbReference>
<dbReference type="HOGENOM" id="CLU_010273_0_0_1"/>
<feature type="region of interest" description="Disordered" evidence="5">
    <location>
        <begin position="1"/>
        <end position="20"/>
    </location>
</feature>
<dbReference type="Gene3D" id="6.10.140.2220">
    <property type="match status" value="1"/>
</dbReference>
<keyword evidence="8" id="KW-1185">Reference proteome</keyword>
<accession>A0A067N8X7</accession>
<evidence type="ECO:0000256" key="2">
    <source>
        <dbReference type="ARBA" id="ARBA00022771"/>
    </source>
</evidence>
<evidence type="ECO:0000256" key="1">
    <source>
        <dbReference type="ARBA" id="ARBA00022723"/>
    </source>
</evidence>
<reference evidence="8" key="1">
    <citation type="journal article" date="2014" name="Proc. Natl. Acad. Sci. U.S.A.">
        <title>Extensive sampling of basidiomycete genomes demonstrates inadequacy of the white-rot/brown-rot paradigm for wood decay fungi.</title>
        <authorList>
            <person name="Riley R."/>
            <person name="Salamov A.A."/>
            <person name="Brown D.W."/>
            <person name="Nagy L.G."/>
            <person name="Floudas D."/>
            <person name="Held B.W."/>
            <person name="Levasseur A."/>
            <person name="Lombard V."/>
            <person name="Morin E."/>
            <person name="Otillar R."/>
            <person name="Lindquist E.A."/>
            <person name="Sun H."/>
            <person name="LaButti K.M."/>
            <person name="Schmutz J."/>
            <person name="Jabbour D."/>
            <person name="Luo H."/>
            <person name="Baker S.E."/>
            <person name="Pisabarro A.G."/>
            <person name="Walton J.D."/>
            <person name="Blanchette R.A."/>
            <person name="Henrissat B."/>
            <person name="Martin F."/>
            <person name="Cullen D."/>
            <person name="Hibbett D.S."/>
            <person name="Grigoriev I.V."/>
        </authorList>
    </citation>
    <scope>NUCLEOTIDE SEQUENCE [LARGE SCALE GENOMIC DNA]</scope>
    <source>
        <strain evidence="8">FD-172 SS1</strain>
    </source>
</reference>
<dbReference type="Pfam" id="PF01753">
    <property type="entry name" value="zf-MYND"/>
    <property type="match status" value="1"/>
</dbReference>
<dbReference type="InterPro" id="IPR016024">
    <property type="entry name" value="ARM-type_fold"/>
</dbReference>
<protein>
    <recommendedName>
        <fullName evidence="6">MYND-type domain-containing protein</fullName>
    </recommendedName>
</protein>
<keyword evidence="1" id="KW-0479">Metal-binding</keyword>
<dbReference type="Proteomes" id="UP000027195">
    <property type="component" value="Unassembled WGS sequence"/>
</dbReference>
<sequence length="703" mass="78545">MPGPRKHKSKAKKRPSHGAPYAPPAGFMENIYVAEGWYAIANLICETLGLPDLNTRNGLKRVHKEFADISQRLDKVYTFAIKEGNDKIAGGVVGIYTKMCADSILRNNLFKDAGLLSKVFPLLEKPACVYVALQALCSITHMGGREVRLAIAKETPTLLRLLESQPDDVQGAELTITVLSHTVATVVCNEEPPEPDFLRLINMPRLLSAFLFHLHKPTASTLLINHALDLIAGASQHCAKDFRANPSAINLLVAAMRSPDIQTRSLGLSGIMRLQINIAQKDDTNHDPKKMLESIQRGFPANLNDALMSYGPARSDVYLILYASRDFQQAMFKCAQDHDLYSLGLKLADIILTTEYSIVQGAFQVQDPRTGELKFDNVGLPFTMWHESLPLCADAIRARGNPAEEDKADIVELKFLIMQSRMTEAHAIATRSVERSPKVGFFYYVLTLGAEKSVGLRIAKKGLKCPNLSSYVRFGLLYRAAEHAAELGLGKLQEAALGGGQSWDEGVAFIMSAWEDTKTFVEEASPDTRSMKSALYWHTALSLVVKGDKIQPDLREVQDAITKLDLVDDFARFFQRPISQTQMRLVHKLIVERMARAWEEWGDVITHFSNDEEVVSPKKAEDDLANWLEKLDVGDDGHDHHQPHKTHPKINVNDVELYRCSWCKNPSAVLRKCSGCEKTRYCDPACQREHWTGGHKKMCKRAT</sequence>
<dbReference type="InParanoid" id="A0A067N8X7"/>
<dbReference type="GO" id="GO:0008270">
    <property type="term" value="F:zinc ion binding"/>
    <property type="evidence" value="ECO:0007669"/>
    <property type="project" value="UniProtKB-KW"/>
</dbReference>
<proteinExistence type="predicted"/>
<dbReference type="SUPFAM" id="SSF144232">
    <property type="entry name" value="HIT/MYND zinc finger-like"/>
    <property type="match status" value="1"/>
</dbReference>
<dbReference type="OrthoDB" id="341421at2759"/>
<dbReference type="STRING" id="930990.A0A067N8X7"/>
<keyword evidence="2 4" id="KW-0863">Zinc-finger</keyword>
<evidence type="ECO:0000259" key="6">
    <source>
        <dbReference type="PROSITE" id="PS50865"/>
    </source>
</evidence>
<evidence type="ECO:0000256" key="3">
    <source>
        <dbReference type="ARBA" id="ARBA00022833"/>
    </source>
</evidence>
<dbReference type="PROSITE" id="PS01360">
    <property type="entry name" value="ZF_MYND_1"/>
    <property type="match status" value="1"/>
</dbReference>
<gene>
    <name evidence="7" type="ORF">BOTBODRAFT_170229</name>
</gene>
<dbReference type="AlphaFoldDB" id="A0A067N8X7"/>
<evidence type="ECO:0000256" key="5">
    <source>
        <dbReference type="SAM" id="MobiDB-lite"/>
    </source>
</evidence>
<dbReference type="PROSITE" id="PS50865">
    <property type="entry name" value="ZF_MYND_2"/>
    <property type="match status" value="1"/>
</dbReference>
<keyword evidence="3" id="KW-0862">Zinc</keyword>
<evidence type="ECO:0000256" key="4">
    <source>
        <dbReference type="PROSITE-ProRule" id="PRU00134"/>
    </source>
</evidence>
<evidence type="ECO:0000313" key="7">
    <source>
        <dbReference type="EMBL" id="KDQ20231.1"/>
    </source>
</evidence>
<name>A0A067N8X7_BOTB1</name>